<proteinExistence type="inferred from homology"/>
<keyword evidence="3" id="KW-0547">Nucleotide-binding</keyword>
<keyword evidence="2 6" id="KW-0808">Transferase</keyword>
<dbReference type="RefSeq" id="WP_187720364.1">
    <property type="nucleotide sequence ID" value="NZ_BAABBL010000014.1"/>
</dbReference>
<dbReference type="KEGG" id="tdf:H9L22_13420"/>
<evidence type="ECO:0000256" key="1">
    <source>
        <dbReference type="ARBA" id="ARBA00010688"/>
    </source>
</evidence>
<sequence length="314" mass="32632">MSVLRTVTLNTGYDDYYTVSGLDWGGVGSMHAYRSVCSGKGISCARAARALGLDTVAYGLIGRGDEPDFTARLDAEGLAHAMLPVPGRARHNLTLIDGEGERVAAHFVAAGYTLDEEDIAPLAERLLGDIVPGDLVTLNGSLPGGLPASTWADLALAARARGAEVIIDAQKLALTAALGVGGLLAFKPNETEVLAIPAVADAPEAERLRVALRLFERAGATLPLVSLGADGVAVLIDDEALHGSCPVERPIQSVMAGDTFVAGLAWGRLASADRRDWVRHALAAAAAHVAGNEGADLLPAARDNLARVRFEPLP</sequence>
<dbReference type="SUPFAM" id="SSF53613">
    <property type="entry name" value="Ribokinase-like"/>
    <property type="match status" value="1"/>
</dbReference>
<dbReference type="PANTHER" id="PTHR46566:SF2">
    <property type="entry name" value="ATP-DEPENDENT 6-PHOSPHOFRUCTOKINASE ISOZYME 2"/>
    <property type="match status" value="1"/>
</dbReference>
<dbReference type="PIRSF" id="PIRSF000535">
    <property type="entry name" value="1PFK/6PFK/LacC"/>
    <property type="match status" value="1"/>
</dbReference>
<accession>A0A7H0H3W2</accession>
<dbReference type="PANTHER" id="PTHR46566">
    <property type="entry name" value="1-PHOSPHOFRUCTOKINASE-RELATED"/>
    <property type="match status" value="1"/>
</dbReference>
<dbReference type="AlphaFoldDB" id="A0A7H0H3W2"/>
<dbReference type="InterPro" id="IPR029056">
    <property type="entry name" value="Ribokinase-like"/>
</dbReference>
<keyword evidence="4" id="KW-0418">Kinase</keyword>
<evidence type="ECO:0000313" key="8">
    <source>
        <dbReference type="EMBL" id="QNP55228.1"/>
    </source>
</evidence>
<dbReference type="InterPro" id="IPR011611">
    <property type="entry name" value="PfkB_dom"/>
</dbReference>
<reference evidence="8 9" key="1">
    <citation type="submission" date="2020-08" db="EMBL/GenBank/DDBJ databases">
        <title>Genome sequence of Tessaracoccus defluvii JCM 17540T.</title>
        <authorList>
            <person name="Hyun D.-W."/>
            <person name="Bae J.-W."/>
        </authorList>
    </citation>
    <scope>NUCLEOTIDE SEQUENCE [LARGE SCALE GENOMIC DNA]</scope>
    <source>
        <strain evidence="8 9">JCM 17540</strain>
    </source>
</reference>
<name>A0A7H0H3W2_9ACTN</name>
<feature type="domain" description="Carbohydrate kinase PfkB" evidence="7">
    <location>
        <begin position="33"/>
        <end position="290"/>
    </location>
</feature>
<evidence type="ECO:0000313" key="9">
    <source>
        <dbReference type="Proteomes" id="UP000516117"/>
    </source>
</evidence>
<organism evidence="8 9">
    <name type="scientific">Tessaracoccus defluvii</name>
    <dbReference type="NCBI Taxonomy" id="1285901"/>
    <lineage>
        <taxon>Bacteria</taxon>
        <taxon>Bacillati</taxon>
        <taxon>Actinomycetota</taxon>
        <taxon>Actinomycetes</taxon>
        <taxon>Propionibacteriales</taxon>
        <taxon>Propionibacteriaceae</taxon>
        <taxon>Tessaracoccus</taxon>
    </lineage>
</organism>
<evidence type="ECO:0000256" key="6">
    <source>
        <dbReference type="PIRNR" id="PIRNR000535"/>
    </source>
</evidence>
<dbReference type="GO" id="GO:0005829">
    <property type="term" value="C:cytosol"/>
    <property type="evidence" value="ECO:0007669"/>
    <property type="project" value="TreeGrafter"/>
</dbReference>
<dbReference type="InterPro" id="IPR017583">
    <property type="entry name" value="Tagatose/fructose_Pkinase"/>
</dbReference>
<evidence type="ECO:0000256" key="5">
    <source>
        <dbReference type="ARBA" id="ARBA00022840"/>
    </source>
</evidence>
<evidence type="ECO:0000256" key="2">
    <source>
        <dbReference type="ARBA" id="ARBA00022679"/>
    </source>
</evidence>
<evidence type="ECO:0000256" key="4">
    <source>
        <dbReference type="ARBA" id="ARBA00022777"/>
    </source>
</evidence>
<comment type="similarity">
    <text evidence="1">Belongs to the carbohydrate kinase PfkB family.</text>
</comment>
<dbReference type="Proteomes" id="UP000516117">
    <property type="component" value="Chromosome"/>
</dbReference>
<evidence type="ECO:0000259" key="7">
    <source>
        <dbReference type="Pfam" id="PF00294"/>
    </source>
</evidence>
<evidence type="ECO:0000256" key="3">
    <source>
        <dbReference type="ARBA" id="ARBA00022741"/>
    </source>
</evidence>
<dbReference type="Gene3D" id="3.40.1190.20">
    <property type="match status" value="1"/>
</dbReference>
<gene>
    <name evidence="8" type="ORF">H9L22_13420</name>
</gene>
<dbReference type="Pfam" id="PF00294">
    <property type="entry name" value="PfkB"/>
    <property type="match status" value="1"/>
</dbReference>
<dbReference type="GO" id="GO:0005524">
    <property type="term" value="F:ATP binding"/>
    <property type="evidence" value="ECO:0007669"/>
    <property type="project" value="UniProtKB-KW"/>
</dbReference>
<protein>
    <recommendedName>
        <fullName evidence="7">Carbohydrate kinase PfkB domain-containing protein</fullName>
    </recommendedName>
</protein>
<keyword evidence="9" id="KW-1185">Reference proteome</keyword>
<dbReference type="EMBL" id="CP060789">
    <property type="protein sequence ID" value="QNP55228.1"/>
    <property type="molecule type" value="Genomic_DNA"/>
</dbReference>
<dbReference type="GO" id="GO:0008443">
    <property type="term" value="F:phosphofructokinase activity"/>
    <property type="evidence" value="ECO:0007669"/>
    <property type="project" value="TreeGrafter"/>
</dbReference>
<keyword evidence="5" id="KW-0067">ATP-binding</keyword>